<evidence type="ECO:0000256" key="3">
    <source>
        <dbReference type="ARBA" id="ARBA00022670"/>
    </source>
</evidence>
<dbReference type="Gene3D" id="3.40.630.10">
    <property type="entry name" value="Zn peptidases"/>
    <property type="match status" value="1"/>
</dbReference>
<dbReference type="SUPFAM" id="SSF53187">
    <property type="entry name" value="Zn-dependent exopeptidases"/>
    <property type="match status" value="1"/>
</dbReference>
<feature type="domain" description="Peptidase M14" evidence="8">
    <location>
        <begin position="57"/>
        <end position="312"/>
    </location>
</feature>
<evidence type="ECO:0000256" key="7">
    <source>
        <dbReference type="PROSITE-ProRule" id="PRU01379"/>
    </source>
</evidence>
<feature type="active site" description="Proton donor/acceptor" evidence="7">
    <location>
        <position position="281"/>
    </location>
</feature>
<dbReference type="EMBL" id="CAADFH010000147">
    <property type="protein sequence ID" value="VFK01451.1"/>
    <property type="molecule type" value="Genomic_DNA"/>
</dbReference>
<proteinExistence type="inferred from homology"/>
<dbReference type="GO" id="GO:0006508">
    <property type="term" value="P:proteolysis"/>
    <property type="evidence" value="ECO:0007669"/>
    <property type="project" value="UniProtKB-KW"/>
</dbReference>
<dbReference type="SMART" id="SM00631">
    <property type="entry name" value="Zn_pept"/>
    <property type="match status" value="1"/>
</dbReference>
<name>A0A450V9H9_9GAMM</name>
<evidence type="ECO:0000259" key="8">
    <source>
        <dbReference type="PROSITE" id="PS52035"/>
    </source>
</evidence>
<keyword evidence="9" id="KW-0121">Carboxypeptidase</keyword>
<reference evidence="9" key="1">
    <citation type="submission" date="2019-02" db="EMBL/GenBank/DDBJ databases">
        <authorList>
            <person name="Gruber-Vodicka R. H."/>
            <person name="Seah K. B. B."/>
        </authorList>
    </citation>
    <scope>NUCLEOTIDE SEQUENCE</scope>
    <source>
        <strain evidence="9">BECK_M6</strain>
    </source>
</reference>
<dbReference type="InterPro" id="IPR000834">
    <property type="entry name" value="Peptidase_M14"/>
</dbReference>
<dbReference type="PANTHER" id="PTHR11705:SF143">
    <property type="entry name" value="SLL0236 PROTEIN"/>
    <property type="match status" value="1"/>
</dbReference>
<accession>A0A450V9H9</accession>
<dbReference type="GO" id="GO:0004181">
    <property type="term" value="F:metallocarboxypeptidase activity"/>
    <property type="evidence" value="ECO:0007669"/>
    <property type="project" value="InterPro"/>
</dbReference>
<keyword evidence="5" id="KW-0862">Zinc</keyword>
<evidence type="ECO:0000256" key="2">
    <source>
        <dbReference type="ARBA" id="ARBA00005988"/>
    </source>
</evidence>
<comment type="cofactor">
    <cofactor evidence="1">
        <name>Zn(2+)</name>
        <dbReference type="ChEBI" id="CHEBI:29105"/>
    </cofactor>
</comment>
<dbReference type="AlphaFoldDB" id="A0A450V9H9"/>
<protein>
    <submittedName>
        <fullName evidence="9">Zinc carboxypeptidase</fullName>
    </submittedName>
</protein>
<dbReference type="PANTHER" id="PTHR11705">
    <property type="entry name" value="PROTEASE FAMILY M14 CARBOXYPEPTIDASE A,B"/>
    <property type="match status" value="1"/>
</dbReference>
<dbReference type="PROSITE" id="PS52035">
    <property type="entry name" value="PEPTIDASE_M14"/>
    <property type="match status" value="1"/>
</dbReference>
<dbReference type="GO" id="GO:0005615">
    <property type="term" value="C:extracellular space"/>
    <property type="evidence" value="ECO:0007669"/>
    <property type="project" value="TreeGrafter"/>
</dbReference>
<keyword evidence="4" id="KW-0378">Hydrolase</keyword>
<keyword evidence="6" id="KW-0482">Metalloprotease</keyword>
<comment type="similarity">
    <text evidence="2 7">Belongs to the peptidase M14 family.</text>
</comment>
<evidence type="ECO:0000256" key="5">
    <source>
        <dbReference type="ARBA" id="ARBA00022833"/>
    </source>
</evidence>
<dbReference type="Pfam" id="PF00246">
    <property type="entry name" value="Peptidase_M14"/>
    <property type="match status" value="1"/>
</dbReference>
<dbReference type="GO" id="GO:0008270">
    <property type="term" value="F:zinc ion binding"/>
    <property type="evidence" value="ECO:0007669"/>
    <property type="project" value="InterPro"/>
</dbReference>
<evidence type="ECO:0000256" key="6">
    <source>
        <dbReference type="ARBA" id="ARBA00023049"/>
    </source>
</evidence>
<organism evidence="9">
    <name type="scientific">Candidatus Kentrum sp. LFY</name>
    <dbReference type="NCBI Taxonomy" id="2126342"/>
    <lineage>
        <taxon>Bacteria</taxon>
        <taxon>Pseudomonadati</taxon>
        <taxon>Pseudomonadota</taxon>
        <taxon>Gammaproteobacteria</taxon>
        <taxon>Candidatus Kentrum</taxon>
    </lineage>
</organism>
<evidence type="ECO:0000256" key="1">
    <source>
        <dbReference type="ARBA" id="ARBA00001947"/>
    </source>
</evidence>
<gene>
    <name evidence="9" type="ORF">BECKLFY1418A_GA0070994_11475</name>
</gene>
<evidence type="ECO:0000256" key="4">
    <source>
        <dbReference type="ARBA" id="ARBA00022801"/>
    </source>
</evidence>
<keyword evidence="3" id="KW-0645">Protease</keyword>
<evidence type="ECO:0000313" key="9">
    <source>
        <dbReference type="EMBL" id="VFK01451.1"/>
    </source>
</evidence>
<sequence>MTTHNVDIQRPLGIRILLGLLIFSSILANDTISNAALAATTTVSEFGFPLATPQINDIPTAAQMCHRIGKKLGTVSVEGCLARRLSATDGLSVQRQPILAKEYFPTLQPRPRILLFGGIHGDEFSSVSIVFKWMKMLDNQNFNLFHWYVVPLLNPDGLLRKKSQRMNANDVDLNRNFPPWGGQQKASLEYWIRHAKRNPRRYPGPEPLSEPETRWLVKKIDGFRPDVIIAVHAPYGVVDFDGSPKAPQQLGRLRLNLLGTYPGSLGNYAALQRDIPVVTLELRYAGILPDNKEIQRIWSDLIQWLQKRFPDA</sequence>